<feature type="binding site" evidence="14">
    <location>
        <begin position="110"/>
        <end position="114"/>
    </location>
    <ligand>
        <name>substrate</name>
    </ligand>
</feature>
<dbReference type="OrthoDB" id="9802377at2"/>
<evidence type="ECO:0000256" key="7">
    <source>
        <dbReference type="ARBA" id="ARBA00022692"/>
    </source>
</evidence>
<evidence type="ECO:0000256" key="3">
    <source>
        <dbReference type="ARBA" id="ARBA00005161"/>
    </source>
</evidence>
<evidence type="ECO:0000256" key="6">
    <source>
        <dbReference type="ARBA" id="ARBA00022643"/>
    </source>
</evidence>
<dbReference type="NCBIfam" id="TIGR01036">
    <property type="entry name" value="pyrD_sub2"/>
    <property type="match status" value="1"/>
</dbReference>
<keyword evidence="12 14" id="KW-0472">Membrane</keyword>
<dbReference type="InterPro" id="IPR050074">
    <property type="entry name" value="DHO_dehydrogenase"/>
</dbReference>
<evidence type="ECO:0000256" key="14">
    <source>
        <dbReference type="HAMAP-Rule" id="MF_00225"/>
    </source>
</evidence>
<feature type="binding site" evidence="14">
    <location>
        <begin position="246"/>
        <end position="247"/>
    </location>
    <ligand>
        <name>substrate</name>
    </ligand>
</feature>
<feature type="binding site" evidence="14">
    <location>
        <position position="174"/>
    </location>
    <ligand>
        <name>FMN</name>
        <dbReference type="ChEBI" id="CHEBI:58210"/>
    </ligand>
</feature>
<sequence length="357" mass="37350">MIDLFPIVGPVLRSFDPETAHGLTIKALSSGLMPPVREKDDPILRTRVLGLDFANPVGLAAGFDKNAEVVDAMLRMGFGFVEAGSVTPRPQPGNPKPRLFRAPEQGAVINRMGFNNEGLEPFAQRLERRLSGGRKAPGIVGANLGKNKDTVEAADDYVLGVTRVAALADYLVVNVSSPNTPGLRALQGRDPLRTLLGRVLDARTACKLAKAPPVLLKIAPDLTDEDKADIAAVALESGIDGLIVSNTTIARPAEIPEPLRGEAGGLSGKPLFAPSTAVLREIYALTGGKLPLIGVGGIASGADAYAKIRAGASLVQLYSALVYAGPALVLAIRRDLAALLRRDGFASLGDAVGADHR</sequence>
<feature type="binding site" evidence="14">
    <location>
        <position position="179"/>
    </location>
    <ligand>
        <name>substrate</name>
    </ligand>
</feature>
<evidence type="ECO:0000256" key="4">
    <source>
        <dbReference type="ARBA" id="ARBA00005359"/>
    </source>
</evidence>
<evidence type="ECO:0000256" key="5">
    <source>
        <dbReference type="ARBA" id="ARBA00022630"/>
    </source>
</evidence>
<comment type="function">
    <text evidence="1 14">Catalyzes the conversion of dihydroorotate to orotate with quinone as electron acceptor.</text>
</comment>
<feature type="binding site" evidence="14">
    <location>
        <position position="297"/>
    </location>
    <ligand>
        <name>FMN</name>
        <dbReference type="ChEBI" id="CHEBI:58210"/>
    </ligand>
</feature>
<keyword evidence="6 14" id="KW-0288">FMN</keyword>
<dbReference type="PANTHER" id="PTHR48109:SF4">
    <property type="entry name" value="DIHYDROOROTATE DEHYDROGENASE (QUINONE), MITOCHONDRIAL"/>
    <property type="match status" value="1"/>
</dbReference>
<dbReference type="GO" id="GO:0044205">
    <property type="term" value="P:'de novo' UMP biosynthetic process"/>
    <property type="evidence" value="ECO:0007669"/>
    <property type="project" value="UniProtKB-UniRule"/>
</dbReference>
<feature type="binding site" evidence="14">
    <location>
        <position position="217"/>
    </location>
    <ligand>
        <name>FMN</name>
        <dbReference type="ChEBI" id="CHEBI:58210"/>
    </ligand>
</feature>
<comment type="similarity">
    <text evidence="4 14">Belongs to the dihydroorotate dehydrogenase family. Type 2 subfamily.</text>
</comment>
<feature type="binding site" evidence="14">
    <location>
        <position position="268"/>
    </location>
    <ligand>
        <name>FMN</name>
        <dbReference type="ChEBI" id="CHEBI:58210"/>
    </ligand>
</feature>
<proteinExistence type="inferred from homology"/>
<dbReference type="AlphaFoldDB" id="A0A9W7NJ67"/>
<dbReference type="GO" id="GO:0006207">
    <property type="term" value="P:'de novo' pyrimidine nucleobase biosynthetic process"/>
    <property type="evidence" value="ECO:0007669"/>
    <property type="project" value="UniProtKB-UniRule"/>
</dbReference>
<feature type="binding site" evidence="14">
    <location>
        <position position="85"/>
    </location>
    <ligand>
        <name>FMN</name>
        <dbReference type="ChEBI" id="CHEBI:58210"/>
    </ligand>
</feature>
<keyword evidence="8" id="KW-0809">Transit peptide</keyword>
<evidence type="ECO:0000256" key="12">
    <source>
        <dbReference type="ARBA" id="ARBA00023136"/>
    </source>
</evidence>
<dbReference type="EC" id="1.3.5.2" evidence="14"/>
<accession>A0A9W7NJ67</accession>
<organism evidence="16 17">
    <name type="scientific">Roseomonas genomospecies 6</name>
    <dbReference type="NCBI Taxonomy" id="214106"/>
    <lineage>
        <taxon>Bacteria</taxon>
        <taxon>Pseudomonadati</taxon>
        <taxon>Pseudomonadota</taxon>
        <taxon>Alphaproteobacteria</taxon>
        <taxon>Acetobacterales</taxon>
        <taxon>Roseomonadaceae</taxon>
        <taxon>Roseomonas</taxon>
    </lineage>
</organism>
<feature type="active site" description="Nucleophile" evidence="14">
    <location>
        <position position="177"/>
    </location>
</feature>
<evidence type="ECO:0000256" key="10">
    <source>
        <dbReference type="ARBA" id="ARBA00022989"/>
    </source>
</evidence>
<keyword evidence="11 14" id="KW-0560">Oxidoreductase</keyword>
<dbReference type="EMBL" id="QOKW01000009">
    <property type="protein sequence ID" value="KAA0680311.1"/>
    <property type="molecule type" value="Genomic_DNA"/>
</dbReference>
<gene>
    <name evidence="14" type="primary">pyrD</name>
    <name evidence="16" type="ORF">DS843_13420</name>
</gene>
<feature type="binding site" evidence="14">
    <location>
        <position position="143"/>
    </location>
    <ligand>
        <name>FMN</name>
        <dbReference type="ChEBI" id="CHEBI:58210"/>
    </ligand>
</feature>
<dbReference type="HAMAP" id="MF_00225">
    <property type="entry name" value="DHO_dh_type2"/>
    <property type="match status" value="1"/>
</dbReference>
<feature type="binding site" evidence="14">
    <location>
        <position position="174"/>
    </location>
    <ligand>
        <name>substrate</name>
    </ligand>
</feature>
<dbReference type="Pfam" id="PF01180">
    <property type="entry name" value="DHO_dh"/>
    <property type="match status" value="1"/>
</dbReference>
<comment type="pathway">
    <text evidence="3 14">Pyrimidine metabolism; UMP biosynthesis via de novo pathway; orotate from (S)-dihydroorotate (quinone route): step 1/1.</text>
</comment>
<evidence type="ECO:0000256" key="11">
    <source>
        <dbReference type="ARBA" id="ARBA00023002"/>
    </source>
</evidence>
<feature type="binding site" evidence="14">
    <location>
        <begin position="318"/>
        <end position="319"/>
    </location>
    <ligand>
        <name>FMN</name>
        <dbReference type="ChEBI" id="CHEBI:58210"/>
    </ligand>
</feature>
<dbReference type="SUPFAM" id="SSF51395">
    <property type="entry name" value="FMN-linked oxidoreductases"/>
    <property type="match status" value="1"/>
</dbReference>
<dbReference type="GO" id="GO:0005886">
    <property type="term" value="C:plasma membrane"/>
    <property type="evidence" value="ECO:0007669"/>
    <property type="project" value="UniProtKB-SubCell"/>
</dbReference>
<dbReference type="FunFam" id="3.20.20.70:FF:000066">
    <property type="entry name" value="Dihydroorotate dehydrogenase (quinone), mitochondrial"/>
    <property type="match status" value="1"/>
</dbReference>
<keyword evidence="9 14" id="KW-0665">Pyrimidine biosynthesis</keyword>
<feature type="domain" description="Dihydroorotate dehydrogenase catalytic" evidence="15">
    <location>
        <begin position="44"/>
        <end position="340"/>
    </location>
</feature>
<comment type="subunit">
    <text evidence="14">Monomer.</text>
</comment>
<dbReference type="NCBIfam" id="NF003645">
    <property type="entry name" value="PRK05286.1-2"/>
    <property type="match status" value="1"/>
</dbReference>
<dbReference type="Gene3D" id="3.20.20.70">
    <property type="entry name" value="Aldolase class I"/>
    <property type="match status" value="1"/>
</dbReference>
<name>A0A9W7NJ67_9PROT</name>
<evidence type="ECO:0000256" key="9">
    <source>
        <dbReference type="ARBA" id="ARBA00022975"/>
    </source>
</evidence>
<dbReference type="PANTHER" id="PTHR48109">
    <property type="entry name" value="DIHYDROOROTATE DEHYDROGENASE (QUINONE), MITOCHONDRIAL-RELATED"/>
    <property type="match status" value="1"/>
</dbReference>
<dbReference type="InterPro" id="IPR005719">
    <property type="entry name" value="Dihydroorotate_DH_2"/>
</dbReference>
<dbReference type="InterPro" id="IPR005720">
    <property type="entry name" value="Dihydroorotate_DH_cat"/>
</dbReference>
<feature type="binding site" evidence="14">
    <location>
        <position position="245"/>
    </location>
    <ligand>
        <name>FMN</name>
        <dbReference type="ChEBI" id="CHEBI:58210"/>
    </ligand>
</feature>
<keyword evidence="10" id="KW-1133">Transmembrane helix</keyword>
<keyword evidence="5 14" id="KW-0285">Flavoprotein</keyword>
<feature type="binding site" evidence="14">
    <location>
        <begin position="61"/>
        <end position="65"/>
    </location>
    <ligand>
        <name>FMN</name>
        <dbReference type="ChEBI" id="CHEBI:58210"/>
    </ligand>
</feature>
<evidence type="ECO:0000256" key="1">
    <source>
        <dbReference type="ARBA" id="ARBA00003125"/>
    </source>
</evidence>
<dbReference type="PROSITE" id="PS00911">
    <property type="entry name" value="DHODEHASE_1"/>
    <property type="match status" value="1"/>
</dbReference>
<evidence type="ECO:0000259" key="15">
    <source>
        <dbReference type="Pfam" id="PF01180"/>
    </source>
</evidence>
<reference evidence="16 17" key="1">
    <citation type="submission" date="2018-07" db="EMBL/GenBank/DDBJ databases">
        <title>Genome sequence of Azospirillum sp. ATCC 49961.</title>
        <authorList>
            <person name="Sant'Anna F.H."/>
            <person name="Baldani J.I."/>
            <person name="Zilli J.E."/>
            <person name="Reis V.M."/>
            <person name="Hartmann A."/>
            <person name="Cruz L."/>
            <person name="de Souza E.M."/>
            <person name="de Oliveira Pedrosa F."/>
            <person name="Passaglia L.M.P."/>
        </authorList>
    </citation>
    <scope>NUCLEOTIDE SEQUENCE [LARGE SCALE GENOMIC DNA]</scope>
    <source>
        <strain evidence="16 17">ATCC 49961</strain>
    </source>
</reference>
<dbReference type="GO" id="GO:0106430">
    <property type="term" value="F:dihydroorotate dehydrogenase (quinone) activity"/>
    <property type="evidence" value="ECO:0007669"/>
    <property type="project" value="UniProtKB-EC"/>
</dbReference>
<dbReference type="InterPro" id="IPR001295">
    <property type="entry name" value="Dihydroorotate_DH_CS"/>
</dbReference>
<comment type="cofactor">
    <cofactor evidence="14">
        <name>FMN</name>
        <dbReference type="ChEBI" id="CHEBI:58210"/>
    </cofactor>
    <text evidence="14">Binds 1 FMN per subunit.</text>
</comment>
<dbReference type="RefSeq" id="WP_149469408.1">
    <property type="nucleotide sequence ID" value="NZ_QOKW01000009.1"/>
</dbReference>
<keyword evidence="7" id="KW-0812">Transmembrane</keyword>
<evidence type="ECO:0000256" key="8">
    <source>
        <dbReference type="ARBA" id="ARBA00022946"/>
    </source>
</evidence>
<comment type="caution">
    <text evidence="16">The sequence shown here is derived from an EMBL/GenBank/DDBJ whole genome shotgun (WGS) entry which is preliminary data.</text>
</comment>
<dbReference type="PROSITE" id="PS00912">
    <property type="entry name" value="DHODEHASE_2"/>
    <property type="match status" value="1"/>
</dbReference>
<comment type="catalytic activity">
    <reaction evidence="13 14">
        <text>(S)-dihydroorotate + a quinone = orotate + a quinol</text>
        <dbReference type="Rhea" id="RHEA:30187"/>
        <dbReference type="ChEBI" id="CHEBI:24646"/>
        <dbReference type="ChEBI" id="CHEBI:30839"/>
        <dbReference type="ChEBI" id="CHEBI:30864"/>
        <dbReference type="ChEBI" id="CHEBI:132124"/>
        <dbReference type="EC" id="1.3.5.2"/>
    </reaction>
</comment>
<evidence type="ECO:0000256" key="2">
    <source>
        <dbReference type="ARBA" id="ARBA00004167"/>
    </source>
</evidence>
<dbReference type="GO" id="GO:0005737">
    <property type="term" value="C:cytoplasm"/>
    <property type="evidence" value="ECO:0007669"/>
    <property type="project" value="InterPro"/>
</dbReference>
<comment type="subcellular location">
    <subcellularLocation>
        <location evidence="14">Cell membrane</location>
        <topology evidence="14">Peripheral membrane protein</topology>
    </subcellularLocation>
    <subcellularLocation>
        <location evidence="2">Membrane</location>
        <topology evidence="2">Single-pass membrane protein</topology>
    </subcellularLocation>
</comment>
<dbReference type="InterPro" id="IPR013785">
    <property type="entry name" value="Aldolase_TIM"/>
</dbReference>
<dbReference type="CDD" id="cd04738">
    <property type="entry name" value="DHOD_2_like"/>
    <property type="match status" value="1"/>
</dbReference>
<keyword evidence="17" id="KW-1185">Reference proteome</keyword>
<evidence type="ECO:0000313" key="17">
    <source>
        <dbReference type="Proteomes" id="UP000480854"/>
    </source>
</evidence>
<keyword evidence="14" id="KW-1003">Cell membrane</keyword>
<evidence type="ECO:0000313" key="16">
    <source>
        <dbReference type="EMBL" id="KAA0680311.1"/>
    </source>
</evidence>
<evidence type="ECO:0000256" key="13">
    <source>
        <dbReference type="ARBA" id="ARBA00048639"/>
    </source>
</evidence>
<dbReference type="Proteomes" id="UP000480854">
    <property type="component" value="Unassembled WGS sequence"/>
</dbReference>
<dbReference type="NCBIfam" id="NF003652">
    <property type="entry name" value="PRK05286.2-5"/>
    <property type="match status" value="1"/>
</dbReference>
<feature type="binding site" evidence="14">
    <location>
        <position position="65"/>
    </location>
    <ligand>
        <name>substrate</name>
    </ligand>
</feature>
<protein>
    <recommendedName>
        <fullName evidence="14">Dihydroorotate dehydrogenase (quinone)</fullName>
        <ecNumber evidence="14">1.3.5.2</ecNumber>
    </recommendedName>
    <alternativeName>
        <fullName evidence="14">DHOdehase</fullName>
        <shortName evidence="14">DHOD</shortName>
        <shortName evidence="14">DHODase</shortName>
    </alternativeName>
    <alternativeName>
        <fullName evidence="14">Dihydroorotate oxidase</fullName>
    </alternativeName>
</protein>